<dbReference type="Pfam" id="PF02668">
    <property type="entry name" value="TauD"/>
    <property type="match status" value="1"/>
</dbReference>
<dbReference type="GO" id="GO:0051213">
    <property type="term" value="F:dioxygenase activity"/>
    <property type="evidence" value="ECO:0007669"/>
    <property type="project" value="UniProtKB-KW"/>
</dbReference>
<dbReference type="RefSeq" id="WP_203107751.1">
    <property type="nucleotide sequence ID" value="NZ_JADOBG010000002.1"/>
</dbReference>
<evidence type="ECO:0000313" key="4">
    <source>
        <dbReference type="EMBL" id="MBL7527006.1"/>
    </source>
</evidence>
<protein>
    <submittedName>
        <fullName evidence="4">TauD/TfdA family dioxygenase</fullName>
    </submittedName>
</protein>
<dbReference type="PANTHER" id="PTHR10696:SF21">
    <property type="entry name" value="TAUD_TFDA-LIKE DOMAIN-CONTAINING PROTEIN"/>
    <property type="match status" value="1"/>
</dbReference>
<dbReference type="Proteomes" id="UP000809910">
    <property type="component" value="Unassembled WGS sequence"/>
</dbReference>
<evidence type="ECO:0000256" key="1">
    <source>
        <dbReference type="ARBA" id="ARBA00001954"/>
    </source>
</evidence>
<reference evidence="4 5" key="1">
    <citation type="submission" date="2020-12" db="EMBL/GenBank/DDBJ databases">
        <title>WGS of Legionella: environmental sample.</title>
        <authorList>
            <person name="Cristino S."/>
            <person name="Girolamini L."/>
            <person name="Salaris S."/>
            <person name="Pascale M.R."/>
            <person name="Mazzotta M."/>
            <person name="Orsini M."/>
            <person name="Grottola A."/>
        </authorList>
    </citation>
    <scope>NUCLEOTIDE SEQUENCE [LARGE SCALE GENOMIC DNA]</scope>
    <source>
        <strain evidence="4 5">30cs62</strain>
    </source>
</reference>
<comment type="caution">
    <text evidence="4">The sequence shown here is derived from an EMBL/GenBank/DDBJ whole genome shotgun (WGS) entry which is preliminary data.</text>
</comment>
<evidence type="ECO:0000313" key="5">
    <source>
        <dbReference type="Proteomes" id="UP000809910"/>
    </source>
</evidence>
<dbReference type="EMBL" id="JADWVN010000019">
    <property type="protein sequence ID" value="MBL7527006.1"/>
    <property type="molecule type" value="Genomic_DNA"/>
</dbReference>
<dbReference type="InterPro" id="IPR003819">
    <property type="entry name" value="TauD/TfdA-like"/>
</dbReference>
<dbReference type="InterPro" id="IPR050411">
    <property type="entry name" value="AlphaKG_dependent_hydroxylases"/>
</dbReference>
<sequence length="329" mass="38586">MSDFQIEESFPTLITPRKHLKFNDLIEELQANKPKIEQLLLKNGALLFRGFPLNTPDQFSHFIETLKLGKFVNYLLGDSPRDKVINKVYTSTETPAAIHLPLHQELSYIKKFPKHIYFFCQIAPKHQGETIIADAREVYKSLNPEIIQCFQEKGLTYVSHYYYKDRLMRTINRFARSHKSWVEVFETHDKSEVEDICRNNEVSFQWLRSDWIELKQNRPAVMAHPTTHETVWFNQAHLFDFNPRLLGLLNYIGAKILYCRPSTSLHEIRFGDGSPIPRHYLYHILDVLDKKTVAYPWQNGDVMVLDNILAMHGRAPFKGKRRILTSLTI</sequence>
<evidence type="ECO:0000259" key="3">
    <source>
        <dbReference type="Pfam" id="PF02668"/>
    </source>
</evidence>
<dbReference type="PANTHER" id="PTHR10696">
    <property type="entry name" value="GAMMA-BUTYROBETAINE HYDROXYLASE-RELATED"/>
    <property type="match status" value="1"/>
</dbReference>
<keyword evidence="4" id="KW-0223">Dioxygenase</keyword>
<keyword evidence="5" id="KW-1185">Reference proteome</keyword>
<evidence type="ECO:0000256" key="2">
    <source>
        <dbReference type="ARBA" id="ARBA00023002"/>
    </source>
</evidence>
<dbReference type="SUPFAM" id="SSF51197">
    <property type="entry name" value="Clavaminate synthase-like"/>
    <property type="match status" value="1"/>
</dbReference>
<name>A0ABS1WCC4_9GAMM</name>
<feature type="domain" description="TauD/TfdA-like" evidence="3">
    <location>
        <begin position="16"/>
        <end position="325"/>
    </location>
</feature>
<comment type="cofactor">
    <cofactor evidence="1">
        <name>Fe(2+)</name>
        <dbReference type="ChEBI" id="CHEBI:29033"/>
    </cofactor>
</comment>
<accession>A0ABS1WCC4</accession>
<dbReference type="Gene3D" id="3.60.130.10">
    <property type="entry name" value="Clavaminate synthase-like"/>
    <property type="match status" value="1"/>
</dbReference>
<proteinExistence type="predicted"/>
<organism evidence="4 5">
    <name type="scientific">Legionella bononiensis</name>
    <dbReference type="NCBI Taxonomy" id="2793102"/>
    <lineage>
        <taxon>Bacteria</taxon>
        <taxon>Pseudomonadati</taxon>
        <taxon>Pseudomonadota</taxon>
        <taxon>Gammaproteobacteria</taxon>
        <taxon>Legionellales</taxon>
        <taxon>Legionellaceae</taxon>
        <taxon>Legionella</taxon>
    </lineage>
</organism>
<keyword evidence="2" id="KW-0560">Oxidoreductase</keyword>
<gene>
    <name evidence="4" type="ORF">I5282_10540</name>
</gene>
<dbReference type="InterPro" id="IPR042098">
    <property type="entry name" value="TauD-like_sf"/>
</dbReference>